<sequence length="75" mass="9301">MKILYYSYDGEFESLNFIFKKENKFYHYYFDGDKNVIEEIIDPEEVLRFNPYMDKYHKGSLPIEVLKKLEKDRFQ</sequence>
<evidence type="ECO:0000313" key="1">
    <source>
        <dbReference type="EMBL" id="ARD99640.1"/>
    </source>
</evidence>
<protein>
    <submittedName>
        <fullName evidence="1">Prophage protein</fullName>
    </submittedName>
</protein>
<reference evidence="1 2" key="1">
    <citation type="journal article" date="2017" name="BMC Genomics">
        <title>Comparative and functional genomics of the Lactococcus lactis taxon; insights into evolution and niche adaptation.</title>
        <authorList>
            <person name="Kelleher P."/>
            <person name="Bottacini F."/>
            <person name="Mahony J."/>
            <person name="Kilcawley K.N."/>
            <person name="van Sinderen D."/>
        </authorList>
    </citation>
    <scope>NUCLEOTIDE SEQUENCE [LARGE SCALE GENOMIC DNA]</scope>
    <source>
        <strain evidence="1 2">275</strain>
    </source>
</reference>
<accession>A0A1V0NI96</accession>
<gene>
    <name evidence="1" type="ORF">LL275_2013</name>
</gene>
<evidence type="ECO:0000313" key="2">
    <source>
        <dbReference type="Proteomes" id="UP000192085"/>
    </source>
</evidence>
<proteinExistence type="predicted"/>
<dbReference type="RefSeq" id="WP_014570733.1">
    <property type="nucleotide sequence ID" value="NZ_CAKMCT010000018.1"/>
</dbReference>
<dbReference type="Proteomes" id="UP000192085">
    <property type="component" value="Chromosome"/>
</dbReference>
<dbReference type="EMBL" id="CP015897">
    <property type="protein sequence ID" value="ARD99640.1"/>
    <property type="molecule type" value="Genomic_DNA"/>
</dbReference>
<dbReference type="AlphaFoldDB" id="A0A1V0NI96"/>
<organism evidence="1 2">
    <name type="scientific">Lactococcus lactis subsp. lactis</name>
    <name type="common">Streptococcus lactis</name>
    <dbReference type="NCBI Taxonomy" id="1360"/>
    <lineage>
        <taxon>Bacteria</taxon>
        <taxon>Bacillati</taxon>
        <taxon>Bacillota</taxon>
        <taxon>Bacilli</taxon>
        <taxon>Lactobacillales</taxon>
        <taxon>Streptococcaceae</taxon>
        <taxon>Lactococcus</taxon>
    </lineage>
</organism>
<name>A0A1V0NI96_LACLL</name>